<evidence type="ECO:0000313" key="2">
    <source>
        <dbReference type="Proteomes" id="UP000185210"/>
    </source>
</evidence>
<dbReference type="AlphaFoldDB" id="A0AB38D7G5"/>
<organism evidence="1 2">
    <name type="scientific">Mycobacteroides abscessus subsp. abscessus</name>
    <dbReference type="NCBI Taxonomy" id="1185650"/>
    <lineage>
        <taxon>Bacteria</taxon>
        <taxon>Bacillati</taxon>
        <taxon>Actinomycetota</taxon>
        <taxon>Actinomycetes</taxon>
        <taxon>Mycobacteriales</taxon>
        <taxon>Mycobacteriaceae</taxon>
        <taxon>Mycobacteroides</taxon>
        <taxon>Mycobacteroides abscessus</taxon>
    </lineage>
</organism>
<dbReference type="RefSeq" id="WP_052544328.1">
    <property type="nucleotide sequence ID" value="NZ_CAACXP010000023.1"/>
</dbReference>
<evidence type="ECO:0000313" key="1">
    <source>
        <dbReference type="EMBL" id="SIC28762.1"/>
    </source>
</evidence>
<protein>
    <recommendedName>
        <fullName evidence="3">Bacteriophage protein</fullName>
    </recommendedName>
</protein>
<gene>
    <name evidence="1" type="ORF">SAMEA2070301_05704</name>
</gene>
<reference evidence="1 2" key="1">
    <citation type="submission" date="2016-11" db="EMBL/GenBank/DDBJ databases">
        <authorList>
            <consortium name="Pathogen Informatics"/>
        </authorList>
    </citation>
    <scope>NUCLEOTIDE SEQUENCE [LARGE SCALE GENOMIC DNA]</scope>
    <source>
        <strain evidence="1 2">104</strain>
    </source>
</reference>
<name>A0AB38D7G5_9MYCO</name>
<accession>A0AB38D7G5</accession>
<dbReference type="Proteomes" id="UP000185210">
    <property type="component" value="Unassembled WGS sequence"/>
</dbReference>
<proteinExistence type="predicted"/>
<evidence type="ECO:0008006" key="3">
    <source>
        <dbReference type="Google" id="ProtNLM"/>
    </source>
</evidence>
<comment type="caution">
    <text evidence="1">The sequence shown here is derived from an EMBL/GenBank/DDBJ whole genome shotgun (WGS) entry which is preliminary data.</text>
</comment>
<dbReference type="EMBL" id="FSHM01000020">
    <property type="protein sequence ID" value="SIC28762.1"/>
    <property type="molecule type" value="Genomic_DNA"/>
</dbReference>
<sequence length="68" mass="7338">MTDNTDPFTSSQAKILEIAAKFGDDHPTGLDPAIDAALAARTEESKEKLEEIARSLGDAAETAREYKD</sequence>